<keyword evidence="7 9" id="KW-0408">Iron</keyword>
<keyword evidence="5 9" id="KW-0479">Metal-binding</keyword>
<dbReference type="Gene3D" id="1.10.630.10">
    <property type="entry name" value="Cytochrome P450"/>
    <property type="match status" value="1"/>
</dbReference>
<comment type="pathway">
    <text evidence="2">Secondary metabolite biosynthesis.</text>
</comment>
<proteinExistence type="inferred from homology"/>
<evidence type="ECO:0000256" key="7">
    <source>
        <dbReference type="ARBA" id="ARBA00023004"/>
    </source>
</evidence>
<dbReference type="InterPro" id="IPR050364">
    <property type="entry name" value="Cytochrome_P450_fung"/>
</dbReference>
<dbReference type="InterPro" id="IPR002401">
    <property type="entry name" value="Cyt_P450_E_grp-I"/>
</dbReference>
<name>A0A067MDZ1_BOTB1</name>
<evidence type="ECO:0000313" key="10">
    <source>
        <dbReference type="EMBL" id="KDQ13973.1"/>
    </source>
</evidence>
<keyword evidence="11" id="KW-1185">Reference proteome</keyword>
<evidence type="ECO:0000256" key="9">
    <source>
        <dbReference type="PIRSR" id="PIRSR602401-1"/>
    </source>
</evidence>
<evidence type="ECO:0000256" key="6">
    <source>
        <dbReference type="ARBA" id="ARBA00023002"/>
    </source>
</evidence>
<dbReference type="EMBL" id="KL198040">
    <property type="protein sequence ID" value="KDQ13973.1"/>
    <property type="molecule type" value="Genomic_DNA"/>
</dbReference>
<comment type="cofactor">
    <cofactor evidence="1 9">
        <name>heme</name>
        <dbReference type="ChEBI" id="CHEBI:30413"/>
    </cofactor>
</comment>
<dbReference type="PRINTS" id="PR00385">
    <property type="entry name" value="P450"/>
</dbReference>
<protein>
    <recommendedName>
        <fullName evidence="12">Cytochrome P450</fullName>
    </recommendedName>
</protein>
<reference evidence="11" key="1">
    <citation type="journal article" date="2014" name="Proc. Natl. Acad. Sci. U.S.A.">
        <title>Extensive sampling of basidiomycete genomes demonstrates inadequacy of the white-rot/brown-rot paradigm for wood decay fungi.</title>
        <authorList>
            <person name="Riley R."/>
            <person name="Salamov A.A."/>
            <person name="Brown D.W."/>
            <person name="Nagy L.G."/>
            <person name="Floudas D."/>
            <person name="Held B.W."/>
            <person name="Levasseur A."/>
            <person name="Lombard V."/>
            <person name="Morin E."/>
            <person name="Otillar R."/>
            <person name="Lindquist E.A."/>
            <person name="Sun H."/>
            <person name="LaButti K.M."/>
            <person name="Schmutz J."/>
            <person name="Jabbour D."/>
            <person name="Luo H."/>
            <person name="Baker S.E."/>
            <person name="Pisabarro A.G."/>
            <person name="Walton J.D."/>
            <person name="Blanchette R.A."/>
            <person name="Henrissat B."/>
            <person name="Martin F."/>
            <person name="Cullen D."/>
            <person name="Hibbett D.S."/>
            <person name="Grigoriev I.V."/>
        </authorList>
    </citation>
    <scope>NUCLEOTIDE SEQUENCE [LARGE SCALE GENOMIC DNA]</scope>
    <source>
        <strain evidence="11">FD-172 SS1</strain>
    </source>
</reference>
<dbReference type="PRINTS" id="PR00463">
    <property type="entry name" value="EP450I"/>
</dbReference>
<dbReference type="GO" id="GO:0004497">
    <property type="term" value="F:monooxygenase activity"/>
    <property type="evidence" value="ECO:0007669"/>
    <property type="project" value="UniProtKB-KW"/>
</dbReference>
<evidence type="ECO:0000256" key="2">
    <source>
        <dbReference type="ARBA" id="ARBA00005179"/>
    </source>
</evidence>
<dbReference type="SUPFAM" id="SSF48264">
    <property type="entry name" value="Cytochrome P450"/>
    <property type="match status" value="1"/>
</dbReference>
<organism evidence="10 11">
    <name type="scientific">Botryobasidium botryosum (strain FD-172 SS1)</name>
    <dbReference type="NCBI Taxonomy" id="930990"/>
    <lineage>
        <taxon>Eukaryota</taxon>
        <taxon>Fungi</taxon>
        <taxon>Dikarya</taxon>
        <taxon>Basidiomycota</taxon>
        <taxon>Agaricomycotina</taxon>
        <taxon>Agaricomycetes</taxon>
        <taxon>Cantharellales</taxon>
        <taxon>Botryobasidiaceae</taxon>
        <taxon>Botryobasidium</taxon>
    </lineage>
</organism>
<keyword evidence="4 9" id="KW-0349">Heme</keyword>
<feature type="binding site" description="axial binding residue" evidence="9">
    <location>
        <position position="436"/>
    </location>
    <ligand>
        <name>heme</name>
        <dbReference type="ChEBI" id="CHEBI:30413"/>
    </ligand>
    <ligandPart>
        <name>Fe</name>
        <dbReference type="ChEBI" id="CHEBI:18248"/>
    </ligandPart>
</feature>
<evidence type="ECO:0000256" key="1">
    <source>
        <dbReference type="ARBA" id="ARBA00001971"/>
    </source>
</evidence>
<evidence type="ECO:0000256" key="4">
    <source>
        <dbReference type="ARBA" id="ARBA00022617"/>
    </source>
</evidence>
<gene>
    <name evidence="10" type="ORF">BOTBODRAFT_356488</name>
</gene>
<dbReference type="OrthoDB" id="2789670at2759"/>
<dbReference type="HOGENOM" id="CLU_001570_2_3_1"/>
<dbReference type="InterPro" id="IPR036396">
    <property type="entry name" value="Cyt_P450_sf"/>
</dbReference>
<sequence length="510" mass="58065">MYSLWIFAMVSATLCILEFIRKRRSPTPSKFSHLPLPPGPKPEPIIGNLRQIPLQGAESKYTEWSHQYGDLLHLRVFGQPIVVFNSYEVAKSLMDKAIYASRPKLVMVGELMSWSMSIPFAPYGETWKRYRRALHPHMQKNAVHRYWNIQTAGTRKFLQNLLDTPDTFFDSLRLKASKEIMDSVYGLKVTSVKDKYLWQMEESIRNLETAVFPGSFLVDTFPQLMYLPNWFPGGGFKRTAAEWKKTNESSVTVPFEKVKEQMSAGVAAPSMTCSMLETGDYEDEDVKWVCGSLYSAGIDTVAETLHIFFLAMTLHPEVLQRAQAELDKVVGTQRLPTMEDRPNLPYIENVIKEVMRWIPVGPLGIPHYLTEDDQHEGYRIPAGAIVFTNIWAISQDENNYVDPKRFWPERFELGKAAGKEPLHPSAYVWGVGRRTCAGRYWAESTLFITIASVLATFDISKARDELGNEIEPERGMLHGLVNRPKPFKCSIKPRSQAAATLIRTVGSEDE</sequence>
<evidence type="ECO:0000313" key="11">
    <source>
        <dbReference type="Proteomes" id="UP000027195"/>
    </source>
</evidence>
<evidence type="ECO:0000256" key="8">
    <source>
        <dbReference type="ARBA" id="ARBA00023033"/>
    </source>
</evidence>
<keyword evidence="8" id="KW-0503">Monooxygenase</keyword>
<dbReference type="PANTHER" id="PTHR46300">
    <property type="entry name" value="P450, PUTATIVE (EUROFUNG)-RELATED-RELATED"/>
    <property type="match status" value="1"/>
</dbReference>
<dbReference type="InParanoid" id="A0A067MDZ1"/>
<dbReference type="GO" id="GO:0020037">
    <property type="term" value="F:heme binding"/>
    <property type="evidence" value="ECO:0007669"/>
    <property type="project" value="InterPro"/>
</dbReference>
<dbReference type="PANTHER" id="PTHR46300:SF7">
    <property type="entry name" value="P450, PUTATIVE (EUROFUNG)-RELATED"/>
    <property type="match status" value="1"/>
</dbReference>
<dbReference type="CDD" id="cd11065">
    <property type="entry name" value="CYP64-like"/>
    <property type="match status" value="1"/>
</dbReference>
<dbReference type="Pfam" id="PF00067">
    <property type="entry name" value="p450"/>
    <property type="match status" value="1"/>
</dbReference>
<dbReference type="GO" id="GO:0016705">
    <property type="term" value="F:oxidoreductase activity, acting on paired donors, with incorporation or reduction of molecular oxygen"/>
    <property type="evidence" value="ECO:0007669"/>
    <property type="project" value="InterPro"/>
</dbReference>
<comment type="similarity">
    <text evidence="3">Belongs to the cytochrome P450 family.</text>
</comment>
<evidence type="ECO:0000256" key="5">
    <source>
        <dbReference type="ARBA" id="ARBA00022723"/>
    </source>
</evidence>
<dbReference type="Proteomes" id="UP000027195">
    <property type="component" value="Unassembled WGS sequence"/>
</dbReference>
<keyword evidence="6" id="KW-0560">Oxidoreductase</keyword>
<dbReference type="GO" id="GO:0005506">
    <property type="term" value="F:iron ion binding"/>
    <property type="evidence" value="ECO:0007669"/>
    <property type="project" value="InterPro"/>
</dbReference>
<evidence type="ECO:0000256" key="3">
    <source>
        <dbReference type="ARBA" id="ARBA00010617"/>
    </source>
</evidence>
<dbReference type="AlphaFoldDB" id="A0A067MDZ1"/>
<dbReference type="InterPro" id="IPR001128">
    <property type="entry name" value="Cyt_P450"/>
</dbReference>
<accession>A0A067MDZ1</accession>
<evidence type="ECO:0008006" key="12">
    <source>
        <dbReference type="Google" id="ProtNLM"/>
    </source>
</evidence>
<dbReference type="STRING" id="930990.A0A067MDZ1"/>